<organism evidence="1 2">
    <name type="scientific">Gemmobacter caeni</name>
    <dbReference type="NCBI Taxonomy" id="589035"/>
    <lineage>
        <taxon>Bacteria</taxon>
        <taxon>Pseudomonadati</taxon>
        <taxon>Pseudomonadota</taxon>
        <taxon>Alphaproteobacteria</taxon>
        <taxon>Rhodobacterales</taxon>
        <taxon>Paracoccaceae</taxon>
        <taxon>Gemmobacter</taxon>
    </lineage>
</organism>
<name>A0A2T6B8A0_9RHOB</name>
<protein>
    <submittedName>
        <fullName evidence="1">Uncharacterized protein</fullName>
    </submittedName>
</protein>
<evidence type="ECO:0000313" key="1">
    <source>
        <dbReference type="EMBL" id="PTX52283.1"/>
    </source>
</evidence>
<dbReference type="AlphaFoldDB" id="A0A2T6B8A0"/>
<sequence>MFCATPEGMRRQVRALTRPDGDAPRLLLSGKDVLEAMLALEMGMDVVADARAASTGWRLPEGVEIGFDPDMDGERMSRMREQCEGRARHLSPLAGLQRVSASPDNTAAIAASRPFRVIDPFGPHEPACAGPEAA</sequence>
<comment type="caution">
    <text evidence="1">The sequence shown here is derived from an EMBL/GenBank/DDBJ whole genome shotgun (WGS) entry which is preliminary data.</text>
</comment>
<gene>
    <name evidence="1" type="ORF">C8N34_10261</name>
</gene>
<dbReference type="EMBL" id="QBKP01000002">
    <property type="protein sequence ID" value="PTX52283.1"/>
    <property type="molecule type" value="Genomic_DNA"/>
</dbReference>
<accession>A0A2T6B8A0</accession>
<reference evidence="1 2" key="1">
    <citation type="submission" date="2018-04" db="EMBL/GenBank/DDBJ databases">
        <title>Genomic Encyclopedia of Archaeal and Bacterial Type Strains, Phase II (KMG-II): from individual species to whole genera.</title>
        <authorList>
            <person name="Goeker M."/>
        </authorList>
    </citation>
    <scope>NUCLEOTIDE SEQUENCE [LARGE SCALE GENOMIC DNA]</scope>
    <source>
        <strain evidence="1 2">DSM 21823</strain>
    </source>
</reference>
<keyword evidence="2" id="KW-1185">Reference proteome</keyword>
<proteinExistence type="predicted"/>
<evidence type="ECO:0000313" key="2">
    <source>
        <dbReference type="Proteomes" id="UP000244224"/>
    </source>
</evidence>
<dbReference type="Proteomes" id="UP000244224">
    <property type="component" value="Unassembled WGS sequence"/>
</dbReference>